<name>A0A8D8ZHL2_9HEMI</name>
<dbReference type="EMBL" id="HBUF01510489">
    <property type="protein sequence ID" value="CAG6746581.1"/>
    <property type="molecule type" value="Transcribed_RNA"/>
</dbReference>
<keyword evidence="1" id="KW-0812">Transmembrane</keyword>
<dbReference type="AlphaFoldDB" id="A0A8D8ZHL2"/>
<keyword evidence="1" id="KW-0472">Membrane</keyword>
<evidence type="ECO:0000313" key="2">
    <source>
        <dbReference type="EMBL" id="CAG6746581.1"/>
    </source>
</evidence>
<reference evidence="2" key="1">
    <citation type="submission" date="2021-05" db="EMBL/GenBank/DDBJ databases">
        <authorList>
            <person name="Alioto T."/>
            <person name="Alioto T."/>
            <person name="Gomez Garrido J."/>
        </authorList>
    </citation>
    <scope>NUCLEOTIDE SEQUENCE</scope>
</reference>
<keyword evidence="1" id="KW-1133">Transmembrane helix</keyword>
<organism evidence="2">
    <name type="scientific">Cacopsylla melanoneura</name>
    <dbReference type="NCBI Taxonomy" id="428564"/>
    <lineage>
        <taxon>Eukaryota</taxon>
        <taxon>Metazoa</taxon>
        <taxon>Ecdysozoa</taxon>
        <taxon>Arthropoda</taxon>
        <taxon>Hexapoda</taxon>
        <taxon>Insecta</taxon>
        <taxon>Pterygota</taxon>
        <taxon>Neoptera</taxon>
        <taxon>Paraneoptera</taxon>
        <taxon>Hemiptera</taxon>
        <taxon>Sternorrhyncha</taxon>
        <taxon>Psylloidea</taxon>
        <taxon>Psyllidae</taxon>
        <taxon>Psyllinae</taxon>
        <taxon>Cacopsylla</taxon>
    </lineage>
</organism>
<accession>A0A8D8ZHL2</accession>
<sequence length="115" mass="13396">MFHLQWKQGPNLGNIFPALMRTLLKEPIFLFIVFNYKIVPTGEKHLIVVQRSILISKVAPENFGSLLPHVFLNLWFAGTLNVLFKTVKCRIRVRYLNYLAQEIKEKQNLSCVPKN</sequence>
<proteinExistence type="predicted"/>
<feature type="transmembrane region" description="Helical" evidence="1">
    <location>
        <begin position="66"/>
        <end position="84"/>
    </location>
</feature>
<protein>
    <submittedName>
        <fullName evidence="2">Uncharacterized protein</fullName>
    </submittedName>
</protein>
<evidence type="ECO:0000256" key="1">
    <source>
        <dbReference type="SAM" id="Phobius"/>
    </source>
</evidence>